<organism evidence="2 3">
    <name type="scientific">Paraliobacillus ryukyuensis</name>
    <dbReference type="NCBI Taxonomy" id="200904"/>
    <lineage>
        <taxon>Bacteria</taxon>
        <taxon>Bacillati</taxon>
        <taxon>Bacillota</taxon>
        <taxon>Bacilli</taxon>
        <taxon>Bacillales</taxon>
        <taxon>Bacillaceae</taxon>
        <taxon>Paraliobacillus</taxon>
    </lineage>
</organism>
<dbReference type="STRING" id="200904.GCA_900168775_02574"/>
<comment type="caution">
    <text evidence="2">The sequence shown here is derived from an EMBL/GenBank/DDBJ whole genome shotgun (WGS) entry which is preliminary data.</text>
</comment>
<name>A0A366EHH5_9BACI</name>
<protein>
    <submittedName>
        <fullName evidence="2">Uncharacterized protein</fullName>
    </submittedName>
</protein>
<keyword evidence="3" id="KW-1185">Reference proteome</keyword>
<keyword evidence="1" id="KW-1133">Transmembrane helix</keyword>
<dbReference type="EMBL" id="QNRI01000001">
    <property type="protein sequence ID" value="RBP01456.1"/>
    <property type="molecule type" value="Genomic_DNA"/>
</dbReference>
<keyword evidence="1" id="KW-0472">Membrane</keyword>
<evidence type="ECO:0000256" key="1">
    <source>
        <dbReference type="SAM" id="Phobius"/>
    </source>
</evidence>
<proteinExistence type="predicted"/>
<dbReference type="AlphaFoldDB" id="A0A366EHH5"/>
<feature type="transmembrane region" description="Helical" evidence="1">
    <location>
        <begin position="38"/>
        <end position="60"/>
    </location>
</feature>
<reference evidence="2 3" key="1">
    <citation type="submission" date="2018-06" db="EMBL/GenBank/DDBJ databases">
        <title>Genomic Encyclopedia of Type Strains, Phase IV (KMG-IV): sequencing the most valuable type-strain genomes for metagenomic binning, comparative biology and taxonomic classification.</title>
        <authorList>
            <person name="Goeker M."/>
        </authorList>
    </citation>
    <scope>NUCLEOTIDE SEQUENCE [LARGE SCALE GENOMIC DNA]</scope>
    <source>
        <strain evidence="2 3">DSM 15140</strain>
    </source>
</reference>
<sequence>MSFTELQVMYYHKLKKVNHGIFGMELNRIHNYFTKKRMAILINGLAFVLVYFNSFHYLILSSFMDKAKLTYHACIDKCLYLPFPPLHCSINKPQFFHQYQHFYVEENCLLPVSGDLGLAIQKNEQQQSDFLLIPIRFFVEPLLTMICIV</sequence>
<evidence type="ECO:0000313" key="2">
    <source>
        <dbReference type="EMBL" id="RBP01456.1"/>
    </source>
</evidence>
<accession>A0A366EHH5</accession>
<gene>
    <name evidence="2" type="ORF">DES48_101193</name>
</gene>
<evidence type="ECO:0000313" key="3">
    <source>
        <dbReference type="Proteomes" id="UP000252254"/>
    </source>
</evidence>
<keyword evidence="1" id="KW-0812">Transmembrane</keyword>
<dbReference type="Proteomes" id="UP000252254">
    <property type="component" value="Unassembled WGS sequence"/>
</dbReference>